<sequence length="388" mass="43819">MKIAVAGTGYVGLSNAVLLAQSDEVVALDIIQEKVELINARQSPIVDKEIEEFLTTRNLNLVATTDKNKAYEGAEFVIIATPTDYDPERNFFDTSTVEGVIEDVLYINSEATMIIKSTVPVGYTKEIKEKFNTNNIIFSPEFLREGQALYDNLYPSRIIVGEKSERAKKFADLLVQGAIKEDIPVLFTDSTEAEAVKLFSNTYLALRVAYFNELDTYAELRGLNTKEIIEGVGLDPRIGNHYNNPSFGYGGYCLPKDTKQLRANYADVPNNIIGAIVDANRTRKDHIADMITKRKPKTVGIYRLTMKTNSDNFRASSIQGVMKRIKAKGIEVIVYEPVLEEDSFYNSRVIKDLEEFKKISDIIVSNRLSKELKDVKEKVYTRDLFNRD</sequence>
<dbReference type="InterPro" id="IPR014027">
    <property type="entry name" value="UDP-Glc/GDP-Man_DH_C"/>
</dbReference>
<dbReference type="PANTHER" id="PTHR43750">
    <property type="entry name" value="UDP-GLUCOSE 6-DEHYDROGENASE TUAD"/>
    <property type="match status" value="1"/>
</dbReference>
<keyword evidence="7 10" id="KW-0520">NAD</keyword>
<dbReference type="InterPro" id="IPR036220">
    <property type="entry name" value="UDP-Glc/GDP-Man_DH_C_sf"/>
</dbReference>
<comment type="pathway">
    <text evidence="1">Nucleotide-sugar biosynthesis; UDP-alpha-D-glucuronate biosynthesis; UDP-alpha-D-glucuronate from UDP-alpha-D-glucose: step 1/1.</text>
</comment>
<dbReference type="AlphaFoldDB" id="A0AAE3L0K2"/>
<gene>
    <name evidence="15" type="ORF">NSA47_14000</name>
</gene>
<name>A0AAE3L0K2_9FIRM</name>
<feature type="domain" description="UDP-glucose/GDP-mannose dehydrogenase C-terminal" evidence="14">
    <location>
        <begin position="300"/>
        <end position="387"/>
    </location>
</feature>
<dbReference type="PIRSF" id="PIRSF000124">
    <property type="entry name" value="UDPglc_GDPman_dh"/>
    <property type="match status" value="1"/>
</dbReference>
<comment type="catalytic activity">
    <reaction evidence="8 10">
        <text>UDP-alpha-D-glucose + 2 NAD(+) + H2O = UDP-alpha-D-glucuronate + 2 NADH + 3 H(+)</text>
        <dbReference type="Rhea" id="RHEA:23596"/>
        <dbReference type="ChEBI" id="CHEBI:15377"/>
        <dbReference type="ChEBI" id="CHEBI:15378"/>
        <dbReference type="ChEBI" id="CHEBI:57540"/>
        <dbReference type="ChEBI" id="CHEBI:57945"/>
        <dbReference type="ChEBI" id="CHEBI:58052"/>
        <dbReference type="ChEBI" id="CHEBI:58885"/>
        <dbReference type="EC" id="1.1.1.22"/>
    </reaction>
</comment>
<dbReference type="InterPro" id="IPR014026">
    <property type="entry name" value="UDP-Glc/GDP-Man_DH_dimer"/>
</dbReference>
<evidence type="ECO:0000256" key="7">
    <source>
        <dbReference type="ARBA" id="ARBA00023027"/>
    </source>
</evidence>
<dbReference type="PIRSF" id="PIRSF500134">
    <property type="entry name" value="UDPglc_DH_bac"/>
    <property type="match status" value="1"/>
</dbReference>
<dbReference type="Pfam" id="PF03721">
    <property type="entry name" value="UDPG_MGDP_dh_N"/>
    <property type="match status" value="1"/>
</dbReference>
<dbReference type="EMBL" id="JANKAS010000018">
    <property type="protein sequence ID" value="MCR1900077.1"/>
    <property type="molecule type" value="Genomic_DNA"/>
</dbReference>
<comment type="function">
    <text evidence="9">Catalyzes the formation of UDP-glucuronic acid which is required for capsular hyaluronic acid synthesis.</text>
</comment>
<dbReference type="FunFam" id="3.40.50.720:FF:000400">
    <property type="entry name" value="UDP-glucose 6-dehydrogenase"/>
    <property type="match status" value="1"/>
</dbReference>
<evidence type="ECO:0000256" key="5">
    <source>
        <dbReference type="ARBA" id="ARBA00022903"/>
    </source>
</evidence>
<evidence type="ECO:0000259" key="14">
    <source>
        <dbReference type="SMART" id="SM00984"/>
    </source>
</evidence>
<dbReference type="GO" id="GO:0051287">
    <property type="term" value="F:NAD binding"/>
    <property type="evidence" value="ECO:0007669"/>
    <property type="project" value="InterPro"/>
</dbReference>
<feature type="binding site" evidence="12">
    <location>
        <position position="388"/>
    </location>
    <ligand>
        <name>substrate</name>
    </ligand>
</feature>
<feature type="binding site" evidence="12">
    <location>
        <begin position="242"/>
        <end position="246"/>
    </location>
    <ligand>
        <name>substrate</name>
    </ligand>
</feature>
<dbReference type="EC" id="1.1.1.22" evidence="3 10"/>
<organism evidence="15 16">
    <name type="scientific">Irregularibacter muris</name>
    <dbReference type="NCBI Taxonomy" id="1796619"/>
    <lineage>
        <taxon>Bacteria</taxon>
        <taxon>Bacillati</taxon>
        <taxon>Bacillota</taxon>
        <taxon>Clostridia</taxon>
        <taxon>Eubacteriales</taxon>
        <taxon>Eubacteriaceae</taxon>
        <taxon>Irregularibacter</taxon>
    </lineage>
</organism>
<keyword evidence="6 10" id="KW-0560">Oxidoreductase</keyword>
<feature type="active site" description="Nucleophile" evidence="11">
    <location>
        <position position="253"/>
    </location>
</feature>
<feature type="binding site" evidence="13">
    <location>
        <position position="145"/>
    </location>
    <ligand>
        <name>NAD(+)</name>
        <dbReference type="ChEBI" id="CHEBI:57540"/>
    </ligand>
</feature>
<evidence type="ECO:0000256" key="3">
    <source>
        <dbReference type="ARBA" id="ARBA00012954"/>
    </source>
</evidence>
<feature type="binding site" evidence="13">
    <location>
        <position position="118"/>
    </location>
    <ligand>
        <name>NAD(+)</name>
        <dbReference type="ChEBI" id="CHEBI:57540"/>
    </ligand>
</feature>
<dbReference type="NCBIfam" id="TIGR03026">
    <property type="entry name" value="NDP-sugDHase"/>
    <property type="match status" value="1"/>
</dbReference>
<feature type="binding site" evidence="13">
    <location>
        <position position="256"/>
    </location>
    <ligand>
        <name>NAD(+)</name>
        <dbReference type="ChEBI" id="CHEBI:57540"/>
    </ligand>
</feature>
<accession>A0AAE3L0K2</accession>
<dbReference type="Gene3D" id="1.10.1040.10">
    <property type="entry name" value="N-(1-d-carboxylethyl)-l-norvaline Dehydrogenase, domain 2"/>
    <property type="match status" value="1"/>
</dbReference>
<dbReference type="SUPFAM" id="SSF52413">
    <property type="entry name" value="UDP-glucose/GDP-mannose dehydrogenase C-terminal domain"/>
    <property type="match status" value="1"/>
</dbReference>
<evidence type="ECO:0000256" key="10">
    <source>
        <dbReference type="PIRNR" id="PIRNR000124"/>
    </source>
</evidence>
<dbReference type="Proteomes" id="UP001205748">
    <property type="component" value="Unassembled WGS sequence"/>
</dbReference>
<dbReference type="InterPro" id="IPR001732">
    <property type="entry name" value="UDP-Glc/GDP-Man_DH_N"/>
</dbReference>
<feature type="binding site" evidence="13">
    <location>
        <position position="34"/>
    </location>
    <ligand>
        <name>NAD(+)</name>
        <dbReference type="ChEBI" id="CHEBI:57540"/>
    </ligand>
</feature>
<proteinExistence type="inferred from homology"/>
<dbReference type="InterPro" id="IPR017476">
    <property type="entry name" value="UDP-Glc/GDP-Man"/>
</dbReference>
<dbReference type="FunFam" id="3.40.50.720:FF:000297">
    <property type="entry name" value="UDP-glucose 6-dehydrogenase"/>
    <property type="match status" value="1"/>
</dbReference>
<feature type="binding site" evidence="13">
    <location>
        <position position="83"/>
    </location>
    <ligand>
        <name>NAD(+)</name>
        <dbReference type="ChEBI" id="CHEBI:57540"/>
    </ligand>
</feature>
<evidence type="ECO:0000256" key="2">
    <source>
        <dbReference type="ARBA" id="ARBA00006601"/>
    </source>
</evidence>
<dbReference type="InterPro" id="IPR036291">
    <property type="entry name" value="NAD(P)-bd_dom_sf"/>
</dbReference>
<dbReference type="SMART" id="SM00984">
    <property type="entry name" value="UDPG_MGDP_dh_C"/>
    <property type="match status" value="1"/>
</dbReference>
<evidence type="ECO:0000256" key="9">
    <source>
        <dbReference type="ARBA" id="ARBA00055655"/>
    </source>
</evidence>
<dbReference type="GO" id="GO:0000271">
    <property type="term" value="P:polysaccharide biosynthetic process"/>
    <property type="evidence" value="ECO:0007669"/>
    <property type="project" value="InterPro"/>
</dbReference>
<reference evidence="15" key="1">
    <citation type="submission" date="2022-07" db="EMBL/GenBank/DDBJ databases">
        <title>Enhanced cultured diversity of the mouse gut microbiota enables custom-made synthetic communities.</title>
        <authorList>
            <person name="Afrizal A."/>
        </authorList>
    </citation>
    <scope>NUCLEOTIDE SEQUENCE</scope>
    <source>
        <strain evidence="15">DSM 28593</strain>
    </source>
</reference>
<protein>
    <recommendedName>
        <fullName evidence="4 10">UDP-glucose 6-dehydrogenase</fullName>
        <ecNumber evidence="3 10">1.1.1.22</ecNumber>
    </recommendedName>
</protein>
<dbReference type="InterPro" id="IPR013328">
    <property type="entry name" value="6PGD_dom2"/>
</dbReference>
<dbReference type="SUPFAM" id="SSF48179">
    <property type="entry name" value="6-phosphogluconate dehydrogenase C-terminal domain-like"/>
    <property type="match status" value="1"/>
</dbReference>
<keyword evidence="5" id="KW-0972">Capsule biogenesis/degradation</keyword>
<feature type="binding site" evidence="12">
    <location>
        <begin position="142"/>
        <end position="145"/>
    </location>
    <ligand>
        <name>substrate</name>
    </ligand>
</feature>
<dbReference type="Pfam" id="PF00984">
    <property type="entry name" value="UDPG_MGDP_dh"/>
    <property type="match status" value="1"/>
</dbReference>
<evidence type="ECO:0000256" key="8">
    <source>
        <dbReference type="ARBA" id="ARBA00047473"/>
    </source>
</evidence>
<dbReference type="RefSeq" id="WP_257533035.1">
    <property type="nucleotide sequence ID" value="NZ_JANKAS010000018.1"/>
</dbReference>
<feature type="binding site" evidence="12">
    <location>
        <position position="250"/>
    </location>
    <ligand>
        <name>substrate</name>
    </ligand>
</feature>
<evidence type="ECO:0000256" key="13">
    <source>
        <dbReference type="PIRSR" id="PIRSR500134-3"/>
    </source>
</evidence>
<comment type="caution">
    <text evidence="15">The sequence shown here is derived from an EMBL/GenBank/DDBJ whole genome shotgun (WGS) entry which is preliminary data.</text>
</comment>
<evidence type="ECO:0000313" key="16">
    <source>
        <dbReference type="Proteomes" id="UP001205748"/>
    </source>
</evidence>
<dbReference type="Pfam" id="PF03720">
    <property type="entry name" value="UDPG_MGDP_dh_C"/>
    <property type="match status" value="1"/>
</dbReference>
<evidence type="ECO:0000256" key="6">
    <source>
        <dbReference type="ARBA" id="ARBA00023002"/>
    </source>
</evidence>
<keyword evidence="16" id="KW-1185">Reference proteome</keyword>
<dbReference type="Gene3D" id="3.40.50.720">
    <property type="entry name" value="NAD(P)-binding Rossmann-like Domain"/>
    <property type="match status" value="2"/>
</dbReference>
<feature type="binding site" evidence="12">
    <location>
        <position position="306"/>
    </location>
    <ligand>
        <name>substrate</name>
    </ligand>
</feature>
<feature type="binding site" evidence="13">
    <location>
        <position position="29"/>
    </location>
    <ligand>
        <name>NAD(+)</name>
        <dbReference type="ChEBI" id="CHEBI:57540"/>
    </ligand>
</feature>
<comment type="similarity">
    <text evidence="2 10">Belongs to the UDP-glucose/GDP-mannose dehydrogenase family.</text>
</comment>
<dbReference type="InterPro" id="IPR008927">
    <property type="entry name" value="6-PGluconate_DH-like_C_sf"/>
</dbReference>
<evidence type="ECO:0000256" key="11">
    <source>
        <dbReference type="PIRSR" id="PIRSR500134-1"/>
    </source>
</evidence>
<evidence type="ECO:0000313" key="15">
    <source>
        <dbReference type="EMBL" id="MCR1900077.1"/>
    </source>
</evidence>
<evidence type="ECO:0000256" key="4">
    <source>
        <dbReference type="ARBA" id="ARBA00015132"/>
    </source>
</evidence>
<feature type="binding site" evidence="12">
    <location>
        <position position="307"/>
    </location>
    <ligand>
        <name>substrate</name>
    </ligand>
</feature>
<evidence type="ECO:0000256" key="1">
    <source>
        <dbReference type="ARBA" id="ARBA00004701"/>
    </source>
</evidence>
<dbReference type="PANTHER" id="PTHR43750:SF2">
    <property type="entry name" value="UDP-GLUCOSE 6-DEHYDROGENASE"/>
    <property type="match status" value="1"/>
</dbReference>
<evidence type="ECO:0000256" key="12">
    <source>
        <dbReference type="PIRSR" id="PIRSR500134-2"/>
    </source>
</evidence>
<feature type="binding site" evidence="12">
    <location>
        <position position="197"/>
    </location>
    <ligand>
        <name>substrate</name>
    </ligand>
</feature>
<dbReference type="SUPFAM" id="SSF51735">
    <property type="entry name" value="NAD(P)-binding Rossmann-fold domains"/>
    <property type="match status" value="1"/>
</dbReference>
<dbReference type="GO" id="GO:0003979">
    <property type="term" value="F:UDP-glucose 6-dehydrogenase activity"/>
    <property type="evidence" value="ECO:0007669"/>
    <property type="project" value="UniProtKB-EC"/>
</dbReference>
<feature type="binding site" evidence="13">
    <location>
        <position position="314"/>
    </location>
    <ligand>
        <name>NAD(+)</name>
        <dbReference type="ChEBI" id="CHEBI:57540"/>
    </ligand>
</feature>
<dbReference type="InterPro" id="IPR028357">
    <property type="entry name" value="UDPglc_DH_bac"/>
</dbReference>